<dbReference type="Pfam" id="PF00111">
    <property type="entry name" value="Fer2"/>
    <property type="match status" value="1"/>
</dbReference>
<dbReference type="Gene3D" id="3.10.20.30">
    <property type="match status" value="1"/>
</dbReference>
<comment type="cofactor">
    <cofactor evidence="1">
        <name>heme b</name>
        <dbReference type="ChEBI" id="CHEBI:60344"/>
    </cofactor>
</comment>
<evidence type="ECO:0000256" key="5">
    <source>
        <dbReference type="ARBA" id="ARBA00023004"/>
    </source>
</evidence>
<evidence type="ECO:0000256" key="1">
    <source>
        <dbReference type="ARBA" id="ARBA00001970"/>
    </source>
</evidence>
<name>A0ABT2ZER4_9RHOB</name>
<evidence type="ECO:0000256" key="3">
    <source>
        <dbReference type="ARBA" id="ARBA00022617"/>
    </source>
</evidence>
<dbReference type="InterPro" id="IPR050415">
    <property type="entry name" value="MRET"/>
</dbReference>
<dbReference type="Pfam" id="PF00970">
    <property type="entry name" value="FAD_binding_6"/>
    <property type="match status" value="1"/>
</dbReference>
<dbReference type="InterPro" id="IPR008333">
    <property type="entry name" value="Cbr1-like_FAD-bd_dom"/>
</dbReference>
<dbReference type="Pfam" id="PF00175">
    <property type="entry name" value="NAD_binding_1"/>
    <property type="match status" value="1"/>
</dbReference>
<proteinExistence type="predicted"/>
<keyword evidence="4" id="KW-0479">Metal-binding</keyword>
<dbReference type="InterPro" id="IPR017938">
    <property type="entry name" value="Riboflavin_synthase-like_b-brl"/>
</dbReference>
<keyword evidence="5" id="KW-0408">Iron</keyword>
<comment type="caution">
    <text evidence="7">The sequence shown here is derived from an EMBL/GenBank/DDBJ whole genome shotgun (WGS) entry which is preliminary data.</text>
</comment>
<dbReference type="InterPro" id="IPR009050">
    <property type="entry name" value="Globin-like_sf"/>
</dbReference>
<dbReference type="PRINTS" id="PR00410">
    <property type="entry name" value="PHEHYDRXLASE"/>
</dbReference>
<dbReference type="CDD" id="cd00207">
    <property type="entry name" value="fer2"/>
    <property type="match status" value="1"/>
</dbReference>
<dbReference type="Gene3D" id="1.10.490.10">
    <property type="entry name" value="Globins"/>
    <property type="match status" value="1"/>
</dbReference>
<dbReference type="SUPFAM" id="SSF46458">
    <property type="entry name" value="Globin-like"/>
    <property type="match status" value="1"/>
</dbReference>
<dbReference type="Gene3D" id="3.40.50.80">
    <property type="entry name" value="Nucleotide-binding domain of ferredoxin-NADP reductase (FNR) module"/>
    <property type="match status" value="1"/>
</dbReference>
<dbReference type="PANTHER" id="PTHR47354">
    <property type="entry name" value="NADH OXIDOREDUCTASE HCR"/>
    <property type="match status" value="1"/>
</dbReference>
<evidence type="ECO:0000256" key="2">
    <source>
        <dbReference type="ARBA" id="ARBA00022448"/>
    </source>
</evidence>
<dbReference type="InterPro" id="IPR036010">
    <property type="entry name" value="2Fe-2S_ferredoxin-like_sf"/>
</dbReference>
<dbReference type="InterPro" id="IPR012675">
    <property type="entry name" value="Beta-grasp_dom_sf"/>
</dbReference>
<dbReference type="CDD" id="cd00454">
    <property type="entry name" value="TrHb1_N"/>
    <property type="match status" value="1"/>
</dbReference>
<evidence type="ECO:0000259" key="6">
    <source>
        <dbReference type="PROSITE" id="PS51384"/>
    </source>
</evidence>
<dbReference type="PANTHER" id="PTHR47354:SF3">
    <property type="entry name" value="OXIDOREDUCTASE-RELATED"/>
    <property type="match status" value="1"/>
</dbReference>
<dbReference type="InterPro" id="IPR001486">
    <property type="entry name" value="Hemoglobin_trunc"/>
</dbReference>
<accession>A0ABT2ZER4</accession>
<dbReference type="InterPro" id="IPR039261">
    <property type="entry name" value="FNR_nucleotide-bd"/>
</dbReference>
<dbReference type="EMBL" id="JAOWKY010000003">
    <property type="protein sequence ID" value="MCV2869612.1"/>
    <property type="molecule type" value="Genomic_DNA"/>
</dbReference>
<dbReference type="SUPFAM" id="SSF52343">
    <property type="entry name" value="Ferredoxin reductase-like, C-terminal NADP-linked domain"/>
    <property type="match status" value="1"/>
</dbReference>
<evidence type="ECO:0000313" key="7">
    <source>
        <dbReference type="EMBL" id="MCV2869612.1"/>
    </source>
</evidence>
<dbReference type="InterPro" id="IPR012292">
    <property type="entry name" value="Globin/Proto"/>
</dbReference>
<dbReference type="Proteomes" id="UP001652542">
    <property type="component" value="Unassembled WGS sequence"/>
</dbReference>
<gene>
    <name evidence="7" type="ORF">OEW28_13335</name>
</gene>
<dbReference type="PROSITE" id="PS51384">
    <property type="entry name" value="FAD_FR"/>
    <property type="match status" value="1"/>
</dbReference>
<dbReference type="Pfam" id="PF01152">
    <property type="entry name" value="Bac_globin"/>
    <property type="match status" value="1"/>
</dbReference>
<dbReference type="SUPFAM" id="SSF54292">
    <property type="entry name" value="2Fe-2S ferredoxin-like"/>
    <property type="match status" value="1"/>
</dbReference>
<reference evidence="7 8" key="1">
    <citation type="submission" date="2022-10" db="EMBL/GenBank/DDBJ databases">
        <title>Defluviimonas sp. nov., isolated from ocean surface water.</title>
        <authorList>
            <person name="He W."/>
            <person name="Wang L."/>
            <person name="Zhang D.-F."/>
        </authorList>
    </citation>
    <scope>NUCLEOTIDE SEQUENCE [LARGE SCALE GENOMIC DNA]</scope>
    <source>
        <strain evidence="7 8">WL0002</strain>
    </source>
</reference>
<dbReference type="SUPFAM" id="SSF63380">
    <property type="entry name" value="Riboflavin synthase domain-like"/>
    <property type="match status" value="1"/>
</dbReference>
<dbReference type="InterPro" id="IPR017927">
    <property type="entry name" value="FAD-bd_FR_type"/>
</dbReference>
<sequence>MNGSDPKQIVGDSWIAFEGKRYDVAPGQSGLEAMLAGGANVVFSCRKGTCRSCMMEAVSGDPGPEARSPLPKHLRDQNFFLPCTMRHPHAVEARMPDPARSVSQADIVERVRLGTNIYKVVLETHQALDWRPGQFITIRRSGTQMRSYSIASCPEDYYLELHIRHYQGGAVSDWLVNQLDVGATIDFVGPAGHCHYRDQPDSPLLLIASGCGAGTLAAVAQDALTRGHRAPIRLVHGARRPEDHYLRERLDDMAARFTTFSVDYMVADAEISDVARNAIGPEADLGGHLVYLCGAPDMVETGRIAALRHGAALEDLFSDPFESPAPYRPRDSEKISGVEADSEMWAALDSGSKLTAILEDFYTLVFADPRLEPFFRKVTKARLVEKQYSFMADLFTGQRRYFGERPFNSHHWMIISDELFDYRERLFFSVAARHGLPQHLMNRWAALNEMFRREIVKSSMRGQWIDGKEVTKPAFVDEVMTLGTLCDGCQNEVAAGETVRHHLRTGEIFCDRCRSNSSGGLAA</sequence>
<evidence type="ECO:0000256" key="4">
    <source>
        <dbReference type="ARBA" id="ARBA00022723"/>
    </source>
</evidence>
<keyword evidence="3" id="KW-0349">Heme</keyword>
<dbReference type="RefSeq" id="WP_263735261.1">
    <property type="nucleotide sequence ID" value="NZ_JAOWKY010000003.1"/>
</dbReference>
<evidence type="ECO:0000313" key="8">
    <source>
        <dbReference type="Proteomes" id="UP001652542"/>
    </source>
</evidence>
<feature type="domain" description="FAD-binding FR-type" evidence="6">
    <location>
        <begin position="100"/>
        <end position="197"/>
    </location>
</feature>
<keyword evidence="2" id="KW-0813">Transport</keyword>
<dbReference type="Gene3D" id="2.40.30.10">
    <property type="entry name" value="Translation factors"/>
    <property type="match status" value="1"/>
</dbReference>
<keyword evidence="8" id="KW-1185">Reference proteome</keyword>
<organism evidence="7 8">
    <name type="scientific">Albidovulum marisflavi</name>
    <dbReference type="NCBI Taxonomy" id="2984159"/>
    <lineage>
        <taxon>Bacteria</taxon>
        <taxon>Pseudomonadati</taxon>
        <taxon>Pseudomonadota</taxon>
        <taxon>Alphaproteobacteria</taxon>
        <taxon>Rhodobacterales</taxon>
        <taxon>Paracoccaceae</taxon>
        <taxon>Albidovulum</taxon>
    </lineage>
</organism>
<dbReference type="InterPro" id="IPR001433">
    <property type="entry name" value="OxRdtase_FAD/NAD-bd"/>
</dbReference>
<dbReference type="InterPro" id="IPR001041">
    <property type="entry name" value="2Fe-2S_ferredoxin-type"/>
</dbReference>
<protein>
    <submittedName>
        <fullName evidence="7">FAD-binding oxidoreductase</fullName>
    </submittedName>
</protein>